<comment type="caution">
    <text evidence="1">The sequence shown here is derived from an EMBL/GenBank/DDBJ whole genome shotgun (WGS) entry which is preliminary data.</text>
</comment>
<feature type="non-terminal residue" evidence="1">
    <location>
        <position position="1"/>
    </location>
</feature>
<dbReference type="Proteomes" id="UP001153678">
    <property type="component" value="Unassembled WGS sequence"/>
</dbReference>
<reference evidence="1" key="1">
    <citation type="submission" date="2022-08" db="EMBL/GenBank/DDBJ databases">
        <authorList>
            <person name="Kallberg Y."/>
            <person name="Tangrot J."/>
            <person name="Rosling A."/>
        </authorList>
    </citation>
    <scope>NUCLEOTIDE SEQUENCE</scope>
    <source>
        <strain evidence="1">Wild A</strain>
    </source>
</reference>
<dbReference type="AlphaFoldDB" id="A0A9W4XCH3"/>
<feature type="non-terminal residue" evidence="1">
    <location>
        <position position="40"/>
    </location>
</feature>
<organism evidence="1 2">
    <name type="scientific">Funneliformis geosporum</name>
    <dbReference type="NCBI Taxonomy" id="1117311"/>
    <lineage>
        <taxon>Eukaryota</taxon>
        <taxon>Fungi</taxon>
        <taxon>Fungi incertae sedis</taxon>
        <taxon>Mucoromycota</taxon>
        <taxon>Glomeromycotina</taxon>
        <taxon>Glomeromycetes</taxon>
        <taxon>Glomerales</taxon>
        <taxon>Glomeraceae</taxon>
        <taxon>Funneliformis</taxon>
    </lineage>
</organism>
<accession>A0A9W4XCH3</accession>
<evidence type="ECO:0000313" key="1">
    <source>
        <dbReference type="EMBL" id="CAI2201494.1"/>
    </source>
</evidence>
<keyword evidence="2" id="KW-1185">Reference proteome</keyword>
<proteinExistence type="predicted"/>
<protein>
    <submittedName>
        <fullName evidence="1">14706_t:CDS:1</fullName>
    </submittedName>
</protein>
<dbReference type="EMBL" id="CAMKVN010027805">
    <property type="protein sequence ID" value="CAI2201494.1"/>
    <property type="molecule type" value="Genomic_DNA"/>
</dbReference>
<gene>
    <name evidence="1" type="ORF">FWILDA_LOCUS20092</name>
</gene>
<evidence type="ECO:0000313" key="2">
    <source>
        <dbReference type="Proteomes" id="UP001153678"/>
    </source>
</evidence>
<sequence length="40" mass="4397">SATTESPTGSVESPLFFSMRRSSSISDLSYLIPKTKDEPF</sequence>
<name>A0A9W4XCH3_9GLOM</name>